<reference evidence="1" key="1">
    <citation type="submission" date="2018-06" db="EMBL/GenBank/DDBJ databases">
        <authorList>
            <person name="Ashton P.M."/>
            <person name="Dallman T."/>
            <person name="Nair S."/>
            <person name="De Pinna E."/>
            <person name="Peters T."/>
            <person name="Grant K."/>
        </authorList>
    </citation>
    <scope>NUCLEOTIDE SEQUENCE [LARGE SCALE GENOMIC DNA]</scope>
    <source>
        <strain evidence="1">160804</strain>
    </source>
</reference>
<dbReference type="AlphaFoldDB" id="A0A5U9VGN5"/>
<evidence type="ECO:0000313" key="1">
    <source>
        <dbReference type="EMBL" id="EBS4544815.1"/>
    </source>
</evidence>
<sequence length="184" mass="20129">MTIDLNLTEVNRMLGGLAEAGKDTSPLMRKIAGTMAAMTALNFQDEGNPPWEPSLAAQKRSGETLSHFGHLRRSITEKYDAGHAMVGSNMEYAAIHQLGGAVKHKPRETTLYYHVDKHGNVSNQFVKKSRSNFAQKARIGAWTQVFVARPFLPVDANGKPQKGLEEKILALATDFLREAANGPG</sequence>
<proteinExistence type="predicted"/>
<gene>
    <name evidence="1" type="ORF">DQK32_02700</name>
</gene>
<dbReference type="Pfam" id="PF05069">
    <property type="entry name" value="Phage_tail_S"/>
    <property type="match status" value="1"/>
</dbReference>
<dbReference type="Proteomes" id="UP000839885">
    <property type="component" value="Unassembled WGS sequence"/>
</dbReference>
<dbReference type="NCBIfam" id="TIGR01635">
    <property type="entry name" value="tail_comp_S"/>
    <property type="match status" value="1"/>
</dbReference>
<name>A0A5U9VGN5_SALNE</name>
<organism evidence="1">
    <name type="scientific">Salmonella newport</name>
    <dbReference type="NCBI Taxonomy" id="108619"/>
    <lineage>
        <taxon>Bacteria</taxon>
        <taxon>Pseudomonadati</taxon>
        <taxon>Pseudomonadota</taxon>
        <taxon>Gammaproteobacteria</taxon>
        <taxon>Enterobacterales</taxon>
        <taxon>Enterobacteriaceae</taxon>
        <taxon>Salmonella</taxon>
    </lineage>
</organism>
<dbReference type="EMBL" id="AAGVNP010000008">
    <property type="protein sequence ID" value="EBS4544815.1"/>
    <property type="molecule type" value="Genomic_DNA"/>
</dbReference>
<accession>A0A5U9VGN5</accession>
<dbReference type="InterPro" id="IPR006522">
    <property type="entry name" value="Phage_virion_morphogenesis"/>
</dbReference>
<comment type="caution">
    <text evidence="1">The sequence shown here is derived from an EMBL/GenBank/DDBJ whole genome shotgun (WGS) entry which is preliminary data.</text>
</comment>
<protein>
    <submittedName>
        <fullName evidence="1">Phage virion morphogenesis protein</fullName>
    </submittedName>
</protein>